<protein>
    <recommendedName>
        <fullName evidence="2">Lipocalin-like domain-containing protein</fullName>
    </recommendedName>
</protein>
<dbReference type="InterPro" id="IPR024311">
    <property type="entry name" value="Lipocalin-like"/>
</dbReference>
<dbReference type="PROSITE" id="PS51257">
    <property type="entry name" value="PROKAR_LIPOPROTEIN"/>
    <property type="match status" value="1"/>
</dbReference>
<feature type="domain" description="Lipocalin-like" evidence="2">
    <location>
        <begin position="40"/>
        <end position="112"/>
    </location>
</feature>
<reference evidence="3" key="1">
    <citation type="submission" date="2020-10" db="EMBL/GenBank/DDBJ databases">
        <authorList>
            <person name="Gilroy R."/>
        </authorList>
    </citation>
    <scope>NUCLEOTIDE SEQUENCE</scope>
    <source>
        <strain evidence="3">D5-748</strain>
    </source>
</reference>
<evidence type="ECO:0000259" key="2">
    <source>
        <dbReference type="Pfam" id="PF13648"/>
    </source>
</evidence>
<feature type="chain" id="PRO_5038964571" description="Lipocalin-like domain-containing protein" evidence="1">
    <location>
        <begin position="23"/>
        <end position="159"/>
    </location>
</feature>
<name>A0A9D9EAR7_9BACT</name>
<dbReference type="Pfam" id="PF13648">
    <property type="entry name" value="Lipocalin_4"/>
    <property type="match status" value="1"/>
</dbReference>
<evidence type="ECO:0000313" key="3">
    <source>
        <dbReference type="EMBL" id="MBO8444304.1"/>
    </source>
</evidence>
<gene>
    <name evidence="3" type="ORF">IAC23_01230</name>
</gene>
<accession>A0A9D9EAR7</accession>
<dbReference type="EMBL" id="JADIMO010000016">
    <property type="protein sequence ID" value="MBO8444304.1"/>
    <property type="molecule type" value="Genomic_DNA"/>
</dbReference>
<keyword evidence="1" id="KW-0732">Signal</keyword>
<evidence type="ECO:0000313" key="4">
    <source>
        <dbReference type="Proteomes" id="UP000823619"/>
    </source>
</evidence>
<sequence length="159" mass="17082">MMKHIRLMFAVLVTALAFSSCGKDNPGGGDGGWTGEGSVTGTWHLAGWNSLQAADVYLSLENDGTFDLYQRIYSPYYEHYDGTWHLDGNTLGGTYSDGTAWAGTYSVSFSGDGDRMQLVLNGDSSDTSVFTRSEIPDEITSGDFGTRTSAGMAGGKRFL</sequence>
<evidence type="ECO:0000256" key="1">
    <source>
        <dbReference type="SAM" id="SignalP"/>
    </source>
</evidence>
<dbReference type="AlphaFoldDB" id="A0A9D9EAR7"/>
<feature type="signal peptide" evidence="1">
    <location>
        <begin position="1"/>
        <end position="22"/>
    </location>
</feature>
<comment type="caution">
    <text evidence="3">The sequence shown here is derived from an EMBL/GenBank/DDBJ whole genome shotgun (WGS) entry which is preliminary data.</text>
</comment>
<proteinExistence type="predicted"/>
<dbReference type="Proteomes" id="UP000823619">
    <property type="component" value="Unassembled WGS sequence"/>
</dbReference>
<reference evidence="3" key="2">
    <citation type="journal article" date="2021" name="PeerJ">
        <title>Extensive microbial diversity within the chicken gut microbiome revealed by metagenomics and culture.</title>
        <authorList>
            <person name="Gilroy R."/>
            <person name="Ravi A."/>
            <person name="Getino M."/>
            <person name="Pursley I."/>
            <person name="Horton D.L."/>
            <person name="Alikhan N.F."/>
            <person name="Baker D."/>
            <person name="Gharbi K."/>
            <person name="Hall N."/>
            <person name="Watson M."/>
            <person name="Adriaenssens E.M."/>
            <person name="Foster-Nyarko E."/>
            <person name="Jarju S."/>
            <person name="Secka A."/>
            <person name="Antonio M."/>
            <person name="Oren A."/>
            <person name="Chaudhuri R.R."/>
            <person name="La Ragione R."/>
            <person name="Hildebrand F."/>
            <person name="Pallen M.J."/>
        </authorList>
    </citation>
    <scope>NUCLEOTIDE SEQUENCE</scope>
    <source>
        <strain evidence="3">D5-748</strain>
    </source>
</reference>
<organism evidence="3 4">
    <name type="scientific">Candidatus Cryptobacteroides merdavium</name>
    <dbReference type="NCBI Taxonomy" id="2840769"/>
    <lineage>
        <taxon>Bacteria</taxon>
        <taxon>Pseudomonadati</taxon>
        <taxon>Bacteroidota</taxon>
        <taxon>Bacteroidia</taxon>
        <taxon>Bacteroidales</taxon>
        <taxon>Candidatus Cryptobacteroides</taxon>
    </lineage>
</organism>